<gene>
    <name evidence="1" type="ORF">GKS16_03510</name>
</gene>
<evidence type="ECO:0000313" key="1">
    <source>
        <dbReference type="EMBL" id="MTD01342.1"/>
    </source>
</evidence>
<dbReference type="RefSeq" id="WP_015911887.1">
    <property type="nucleotide sequence ID" value="NZ_BAABQE010000004.1"/>
</dbReference>
<evidence type="ECO:0000313" key="2">
    <source>
        <dbReference type="Proteomes" id="UP000483839"/>
    </source>
</evidence>
<dbReference type="Pfam" id="PF21846">
    <property type="entry name" value="DUF6905"/>
    <property type="match status" value="1"/>
</dbReference>
<dbReference type="EMBL" id="WLXI01000035">
    <property type="protein sequence ID" value="MTD01342.1"/>
    <property type="molecule type" value="Genomic_DNA"/>
</dbReference>
<dbReference type="InterPro" id="IPR054200">
    <property type="entry name" value="DUF6905"/>
</dbReference>
<reference evidence="1 2" key="1">
    <citation type="submission" date="2019-11" db="EMBL/GenBank/DDBJ databases">
        <title>Streptococcus uberis isolated from clinical mastitis cases on a southeastern Queensland dairy.</title>
        <authorList>
            <person name="Workentine M.L."/>
            <person name="Price R."/>
            <person name="Olchowy T."/>
        </authorList>
    </citation>
    <scope>NUCLEOTIDE SEQUENCE [LARGE SCALE GENOMIC DNA]</scope>
    <source>
        <strain evidence="1 2">OLC4459-A17</strain>
    </source>
</reference>
<proteinExistence type="predicted"/>
<dbReference type="OMA" id="EPGMNIQ"/>
<accession>A0A6L6G7E5</accession>
<name>A0A6L6G7E5_STRUB</name>
<dbReference type="AlphaFoldDB" id="A0A6L6G7E5"/>
<dbReference type="Proteomes" id="UP000483839">
    <property type="component" value="Unassembled WGS sequence"/>
</dbReference>
<protein>
    <submittedName>
        <fullName evidence="1">Uncharacterized protein</fullName>
    </submittedName>
</protein>
<sequence>MSFLKSILAYYFAAIMINIFWPLFATPFGLFAGFIAGAIVIGPTWYICHYKGFISQGKHLAIDMGGAIATSVLVKTALKAGFSETLAALPTLFTLILGAILAGWLYWKIEGAEK</sequence>
<organism evidence="1 2">
    <name type="scientific">Streptococcus uberis</name>
    <dbReference type="NCBI Taxonomy" id="1349"/>
    <lineage>
        <taxon>Bacteria</taxon>
        <taxon>Bacillati</taxon>
        <taxon>Bacillota</taxon>
        <taxon>Bacilli</taxon>
        <taxon>Lactobacillales</taxon>
        <taxon>Streptococcaceae</taxon>
        <taxon>Streptococcus</taxon>
    </lineage>
</organism>
<comment type="caution">
    <text evidence="1">The sequence shown here is derived from an EMBL/GenBank/DDBJ whole genome shotgun (WGS) entry which is preliminary data.</text>
</comment>